<reference evidence="2 3" key="1">
    <citation type="journal article" date="2017" name="Appl. Environ. Microbiol.">
        <title>Parallel evolution of two clades of a major Atlantic endemic Vibrio parahaemolyticus pathogen lineage by independent acquisition of related pathogenicity islands.</title>
        <authorList>
            <person name="Xu F."/>
            <person name="Gonzalez-Escalona N."/>
            <person name="Drees K.P."/>
            <person name="Sebra R.P."/>
            <person name="Cooper V.S."/>
            <person name="Jones S.H."/>
            <person name="Whistler C.A."/>
        </authorList>
    </citation>
    <scope>NUCLEOTIDE SEQUENCE [LARGE SCALE GENOMIC DNA]</scope>
    <source>
        <strain evidence="2 3">MAVP-3</strain>
    </source>
</reference>
<dbReference type="Gene3D" id="3.30.870.10">
    <property type="entry name" value="Endonuclease Chain A"/>
    <property type="match status" value="1"/>
</dbReference>
<protein>
    <recommendedName>
        <fullName evidence="1">Polyphosphate kinase C-terminal domain-containing protein</fullName>
    </recommendedName>
</protein>
<dbReference type="PANTHER" id="PTHR30218">
    <property type="entry name" value="POLYPHOSPHATE KINASE"/>
    <property type="match status" value="1"/>
</dbReference>
<dbReference type="GO" id="GO:0008976">
    <property type="term" value="F:polyphosphate kinase activity"/>
    <property type="evidence" value="ECO:0007669"/>
    <property type="project" value="InterPro"/>
</dbReference>
<feature type="non-terminal residue" evidence="2">
    <location>
        <position position="1"/>
    </location>
</feature>
<name>A0A227GUZ8_VIBPH</name>
<accession>A0A227GUZ8</accession>
<dbReference type="PANTHER" id="PTHR30218:SF0">
    <property type="entry name" value="POLYPHOSPHATE KINASE"/>
    <property type="match status" value="1"/>
</dbReference>
<gene>
    <name evidence="2" type="ORF">CA163_39825</name>
</gene>
<dbReference type="AlphaFoldDB" id="A0A227GUZ8"/>
<dbReference type="Pfam" id="PF17941">
    <property type="entry name" value="PP_kinase_C_1"/>
    <property type="match status" value="1"/>
</dbReference>
<feature type="non-terminal residue" evidence="2">
    <location>
        <position position="73"/>
    </location>
</feature>
<proteinExistence type="predicted"/>
<dbReference type="EMBL" id="NIXT01005649">
    <property type="protein sequence ID" value="OXD97091.1"/>
    <property type="molecule type" value="Genomic_DNA"/>
</dbReference>
<dbReference type="InterPro" id="IPR041108">
    <property type="entry name" value="PP_kinase_C_1"/>
</dbReference>
<dbReference type="GO" id="GO:0009358">
    <property type="term" value="C:polyphosphate kinase complex"/>
    <property type="evidence" value="ECO:0007669"/>
    <property type="project" value="InterPro"/>
</dbReference>
<dbReference type="SUPFAM" id="SSF56024">
    <property type="entry name" value="Phospholipase D/nuclease"/>
    <property type="match status" value="1"/>
</dbReference>
<comment type="caution">
    <text evidence="2">The sequence shown here is derived from an EMBL/GenBank/DDBJ whole genome shotgun (WGS) entry which is preliminary data.</text>
</comment>
<evidence type="ECO:0000259" key="1">
    <source>
        <dbReference type="Pfam" id="PF17941"/>
    </source>
</evidence>
<sequence length="73" mass="8433">KDILLYYPYHTFDHIGELVRQASFDPKVLSIKINIYRVAKDSRLMNSLIDAVHNGKNVTVVVELQARFDEEAN</sequence>
<evidence type="ECO:0000313" key="2">
    <source>
        <dbReference type="EMBL" id="OXD97091.1"/>
    </source>
</evidence>
<evidence type="ECO:0000313" key="3">
    <source>
        <dbReference type="Proteomes" id="UP000214596"/>
    </source>
</evidence>
<feature type="domain" description="Polyphosphate kinase C-terminal" evidence="1">
    <location>
        <begin position="1"/>
        <end position="73"/>
    </location>
</feature>
<dbReference type="GO" id="GO:0006799">
    <property type="term" value="P:polyphosphate biosynthetic process"/>
    <property type="evidence" value="ECO:0007669"/>
    <property type="project" value="InterPro"/>
</dbReference>
<dbReference type="InterPro" id="IPR003414">
    <property type="entry name" value="PP_kinase"/>
</dbReference>
<dbReference type="Proteomes" id="UP000214596">
    <property type="component" value="Unassembled WGS sequence"/>
</dbReference>
<organism evidence="2 3">
    <name type="scientific">Vibrio parahaemolyticus</name>
    <dbReference type="NCBI Taxonomy" id="670"/>
    <lineage>
        <taxon>Bacteria</taxon>
        <taxon>Pseudomonadati</taxon>
        <taxon>Pseudomonadota</taxon>
        <taxon>Gammaproteobacteria</taxon>
        <taxon>Vibrionales</taxon>
        <taxon>Vibrionaceae</taxon>
        <taxon>Vibrio</taxon>
    </lineage>
</organism>